<dbReference type="PROSITE" id="PS51217">
    <property type="entry name" value="UVRD_HELICASE_CTER"/>
    <property type="match status" value="1"/>
</dbReference>
<keyword evidence="4 11" id="KW-0347">Helicase</keyword>
<comment type="catalytic activity">
    <reaction evidence="10">
        <text>ATP + H2O = ADP + phosphate + H(+)</text>
        <dbReference type="Rhea" id="RHEA:13065"/>
        <dbReference type="ChEBI" id="CHEBI:15377"/>
        <dbReference type="ChEBI" id="CHEBI:15378"/>
        <dbReference type="ChEBI" id="CHEBI:30616"/>
        <dbReference type="ChEBI" id="CHEBI:43474"/>
        <dbReference type="ChEBI" id="CHEBI:456216"/>
        <dbReference type="EC" id="5.6.2.4"/>
    </reaction>
</comment>
<feature type="domain" description="UvrD-like helicase C-terminal" evidence="13">
    <location>
        <begin position="289"/>
        <end position="517"/>
    </location>
</feature>
<dbReference type="InterPro" id="IPR000212">
    <property type="entry name" value="DNA_helicase_UvrD/REP"/>
</dbReference>
<keyword evidence="6" id="KW-0238">DNA-binding</keyword>
<gene>
    <name evidence="14" type="ORF">A2W14_00920</name>
</gene>
<keyword evidence="2 11" id="KW-0547">Nucleotide-binding</keyword>
<dbReference type="GO" id="GO:0016887">
    <property type="term" value="F:ATP hydrolysis activity"/>
    <property type="evidence" value="ECO:0007669"/>
    <property type="project" value="RHEA"/>
</dbReference>
<evidence type="ECO:0000256" key="8">
    <source>
        <dbReference type="ARBA" id="ARBA00034617"/>
    </source>
</evidence>
<dbReference type="Gene3D" id="1.10.10.160">
    <property type="match status" value="1"/>
</dbReference>
<dbReference type="Pfam" id="PF13361">
    <property type="entry name" value="UvrD_C"/>
    <property type="match status" value="1"/>
</dbReference>
<evidence type="ECO:0000256" key="4">
    <source>
        <dbReference type="ARBA" id="ARBA00022806"/>
    </source>
</evidence>
<dbReference type="Proteomes" id="UP000176665">
    <property type="component" value="Unassembled WGS sequence"/>
</dbReference>
<organism evidence="14 15">
    <name type="scientific">Candidatus Gottesmanbacteria bacterium RBG_16_37_8</name>
    <dbReference type="NCBI Taxonomy" id="1798371"/>
    <lineage>
        <taxon>Bacteria</taxon>
        <taxon>Candidatus Gottesmaniibacteriota</taxon>
    </lineage>
</organism>
<dbReference type="GO" id="GO:0000725">
    <property type="term" value="P:recombinational repair"/>
    <property type="evidence" value="ECO:0007669"/>
    <property type="project" value="TreeGrafter"/>
</dbReference>
<dbReference type="InterPro" id="IPR027785">
    <property type="entry name" value="UvrD-like_helicase_C"/>
</dbReference>
<dbReference type="InterPro" id="IPR027417">
    <property type="entry name" value="P-loop_NTPase"/>
</dbReference>
<comment type="catalytic activity">
    <reaction evidence="8">
        <text>Couples ATP hydrolysis with the unwinding of duplex DNA by translocating in the 3'-5' direction.</text>
        <dbReference type="EC" id="5.6.2.4"/>
    </reaction>
</comment>
<evidence type="ECO:0000256" key="11">
    <source>
        <dbReference type="PROSITE-ProRule" id="PRU00560"/>
    </source>
</evidence>
<sequence>MVKNILKNLNPDQIKAVTSTEGPNLILAGAGSGKTRVLTYKVAYLIGEKKVRPENILMVTFTNKAAGEMKNRLQFLFDKNINSEAVLASTFHSFCARILRREGNFVNLSPYFVIYDDLDTKEAVAQAMDKLLISKKNFSPGAIAATIAQAKNELLSYGDYQQIAKGYFQETAAKVYPVYQNILLSNGAVDFEDLIYLTVKLFRDNPSVLKKYQEIFHYILIDEYQDTNNAQYTLSKLLSNSKKNITVVGDASQSIYAWRGADYRNILKFKEDYKDIKIFHLEKNYRSTQIILDAAHNIISKNQSHPVLKLWTEKNGGEKITIYEAGNEHDEANFIVDQLGSYELSDAAILYRTNAQSRIIEEALLHKGLAYVLVGGTRFYERKEIKDIISYLRLMVNPKDSVSIKRANKIGKKRLMEFTEYREKIIRSLSQLSTLELLDKILEVTKYTELYHKHVDEDLMRLENIKELRSVASEFPDLTLFLENVSLIEREYTADHPLDELSKNKKVTLMTMHSAKGLEFNVVFMVGMEEGLFPHTMSLLDPQELEEERRLCYVGITRARNKLILSYARRRLYFGQRASNAVSRFISELPNDLIDREGSYFL</sequence>
<feature type="domain" description="UvrD-like helicase ATP-binding" evidence="12">
    <location>
        <begin position="7"/>
        <end position="288"/>
    </location>
</feature>
<dbReference type="Pfam" id="PF00580">
    <property type="entry name" value="UvrD-helicase"/>
    <property type="match status" value="1"/>
</dbReference>
<dbReference type="SUPFAM" id="SSF52540">
    <property type="entry name" value="P-loop containing nucleoside triphosphate hydrolases"/>
    <property type="match status" value="1"/>
</dbReference>
<protein>
    <recommendedName>
        <fullName evidence="9">DNA 3'-5' helicase</fullName>
        <ecNumber evidence="9">5.6.2.4</ecNumber>
    </recommendedName>
</protein>
<dbReference type="InterPro" id="IPR013986">
    <property type="entry name" value="DExx_box_DNA_helicase_dom_sf"/>
</dbReference>
<evidence type="ECO:0000256" key="1">
    <source>
        <dbReference type="ARBA" id="ARBA00009922"/>
    </source>
</evidence>
<evidence type="ECO:0000256" key="7">
    <source>
        <dbReference type="ARBA" id="ARBA00023235"/>
    </source>
</evidence>
<dbReference type="CDD" id="cd17932">
    <property type="entry name" value="DEXQc_UvrD"/>
    <property type="match status" value="1"/>
</dbReference>
<dbReference type="EC" id="5.6.2.4" evidence="9"/>
<dbReference type="PROSITE" id="PS51198">
    <property type="entry name" value="UVRD_HELICASE_ATP_BIND"/>
    <property type="match status" value="1"/>
</dbReference>
<dbReference type="GO" id="GO:0033202">
    <property type="term" value="C:DNA helicase complex"/>
    <property type="evidence" value="ECO:0007669"/>
    <property type="project" value="TreeGrafter"/>
</dbReference>
<dbReference type="Pfam" id="PF13538">
    <property type="entry name" value="UvrD_C_2"/>
    <property type="match status" value="1"/>
</dbReference>
<dbReference type="GO" id="GO:0005829">
    <property type="term" value="C:cytosol"/>
    <property type="evidence" value="ECO:0007669"/>
    <property type="project" value="TreeGrafter"/>
</dbReference>
<accession>A0A1F5YQB2</accession>
<dbReference type="GO" id="GO:0043138">
    <property type="term" value="F:3'-5' DNA helicase activity"/>
    <property type="evidence" value="ECO:0007669"/>
    <property type="project" value="UniProtKB-EC"/>
</dbReference>
<evidence type="ECO:0000256" key="9">
    <source>
        <dbReference type="ARBA" id="ARBA00034808"/>
    </source>
</evidence>
<dbReference type="EMBL" id="MFJA01000067">
    <property type="protein sequence ID" value="OGG02274.1"/>
    <property type="molecule type" value="Genomic_DNA"/>
</dbReference>
<keyword evidence="7" id="KW-0413">Isomerase</keyword>
<dbReference type="CDD" id="cd18807">
    <property type="entry name" value="SF1_C_UvrD"/>
    <property type="match status" value="1"/>
</dbReference>
<evidence type="ECO:0000256" key="2">
    <source>
        <dbReference type="ARBA" id="ARBA00022741"/>
    </source>
</evidence>
<dbReference type="PANTHER" id="PTHR11070">
    <property type="entry name" value="UVRD / RECB / PCRA DNA HELICASE FAMILY MEMBER"/>
    <property type="match status" value="1"/>
</dbReference>
<feature type="binding site" evidence="11">
    <location>
        <begin position="28"/>
        <end position="35"/>
    </location>
    <ligand>
        <name>ATP</name>
        <dbReference type="ChEBI" id="CHEBI:30616"/>
    </ligand>
</feature>
<keyword evidence="3 11" id="KW-0378">Hydrolase</keyword>
<evidence type="ECO:0000259" key="12">
    <source>
        <dbReference type="PROSITE" id="PS51198"/>
    </source>
</evidence>
<evidence type="ECO:0000259" key="13">
    <source>
        <dbReference type="PROSITE" id="PS51217"/>
    </source>
</evidence>
<dbReference type="Gene3D" id="1.10.486.10">
    <property type="entry name" value="PCRA, domain 4"/>
    <property type="match status" value="2"/>
</dbReference>
<dbReference type="InterPro" id="IPR014017">
    <property type="entry name" value="DNA_helicase_UvrD-like_C"/>
</dbReference>
<reference evidence="14 15" key="1">
    <citation type="journal article" date="2016" name="Nat. Commun.">
        <title>Thousands of microbial genomes shed light on interconnected biogeochemical processes in an aquifer system.</title>
        <authorList>
            <person name="Anantharaman K."/>
            <person name="Brown C.T."/>
            <person name="Hug L.A."/>
            <person name="Sharon I."/>
            <person name="Castelle C.J."/>
            <person name="Probst A.J."/>
            <person name="Thomas B.C."/>
            <person name="Singh A."/>
            <person name="Wilkins M.J."/>
            <person name="Karaoz U."/>
            <person name="Brodie E.L."/>
            <person name="Williams K.H."/>
            <person name="Hubbard S.S."/>
            <person name="Banfield J.F."/>
        </authorList>
    </citation>
    <scope>NUCLEOTIDE SEQUENCE [LARGE SCALE GENOMIC DNA]</scope>
</reference>
<dbReference type="PANTHER" id="PTHR11070:SF2">
    <property type="entry name" value="ATP-DEPENDENT DNA HELICASE SRS2"/>
    <property type="match status" value="1"/>
</dbReference>
<evidence type="ECO:0000256" key="5">
    <source>
        <dbReference type="ARBA" id="ARBA00022840"/>
    </source>
</evidence>
<dbReference type="Gene3D" id="3.30.160.800">
    <property type="match status" value="1"/>
</dbReference>
<keyword evidence="5 11" id="KW-0067">ATP-binding</keyword>
<evidence type="ECO:0000313" key="14">
    <source>
        <dbReference type="EMBL" id="OGG02274.1"/>
    </source>
</evidence>
<dbReference type="Gene3D" id="3.40.50.300">
    <property type="entry name" value="P-loop containing nucleotide triphosphate hydrolases"/>
    <property type="match status" value="2"/>
</dbReference>
<proteinExistence type="inferred from homology"/>
<dbReference type="AlphaFoldDB" id="A0A1F5YQB2"/>
<dbReference type="GO" id="GO:0005524">
    <property type="term" value="F:ATP binding"/>
    <property type="evidence" value="ECO:0007669"/>
    <property type="project" value="UniProtKB-UniRule"/>
</dbReference>
<dbReference type="GO" id="GO:0003677">
    <property type="term" value="F:DNA binding"/>
    <property type="evidence" value="ECO:0007669"/>
    <property type="project" value="UniProtKB-KW"/>
</dbReference>
<evidence type="ECO:0000256" key="3">
    <source>
        <dbReference type="ARBA" id="ARBA00022801"/>
    </source>
</evidence>
<evidence type="ECO:0000256" key="10">
    <source>
        <dbReference type="ARBA" id="ARBA00048988"/>
    </source>
</evidence>
<evidence type="ECO:0000256" key="6">
    <source>
        <dbReference type="ARBA" id="ARBA00023125"/>
    </source>
</evidence>
<name>A0A1F5YQB2_9BACT</name>
<evidence type="ECO:0000313" key="15">
    <source>
        <dbReference type="Proteomes" id="UP000176665"/>
    </source>
</evidence>
<comment type="similarity">
    <text evidence="1">Belongs to the helicase family. UvrD subfamily.</text>
</comment>
<dbReference type="STRING" id="1798371.A2W14_00920"/>
<dbReference type="InterPro" id="IPR014016">
    <property type="entry name" value="UvrD-like_ATP-bd"/>
</dbReference>
<comment type="caution">
    <text evidence="14">The sequence shown here is derived from an EMBL/GenBank/DDBJ whole genome shotgun (WGS) entry which is preliminary data.</text>
</comment>